<keyword evidence="3" id="KW-1185">Reference proteome</keyword>
<comment type="caution">
    <text evidence="2">The sequence shown here is derived from an EMBL/GenBank/DDBJ whole genome shotgun (WGS) entry which is preliminary data.</text>
</comment>
<proteinExistence type="predicted"/>
<feature type="region of interest" description="Disordered" evidence="1">
    <location>
        <begin position="1"/>
        <end position="38"/>
    </location>
</feature>
<reference evidence="2 3" key="1">
    <citation type="submission" date="2015-01" db="EMBL/GenBank/DDBJ databases">
        <title>Evolution of Trichinella species and genotypes.</title>
        <authorList>
            <person name="Korhonen P.K."/>
            <person name="Edoardo P."/>
            <person name="Giuseppe L.R."/>
            <person name="Gasser R.B."/>
        </authorList>
    </citation>
    <scope>NUCLEOTIDE SEQUENCE [LARGE SCALE GENOMIC DNA]</scope>
    <source>
        <strain evidence="2">ISS37</strain>
    </source>
</reference>
<accession>A0A0V0RB98</accession>
<organism evidence="2 3">
    <name type="scientific">Trichinella nelsoni</name>
    <dbReference type="NCBI Taxonomy" id="6336"/>
    <lineage>
        <taxon>Eukaryota</taxon>
        <taxon>Metazoa</taxon>
        <taxon>Ecdysozoa</taxon>
        <taxon>Nematoda</taxon>
        <taxon>Enoplea</taxon>
        <taxon>Dorylaimia</taxon>
        <taxon>Trichinellida</taxon>
        <taxon>Trichinellidae</taxon>
        <taxon>Trichinella</taxon>
    </lineage>
</organism>
<protein>
    <submittedName>
        <fullName evidence="2">Uncharacterized protein</fullName>
    </submittedName>
</protein>
<evidence type="ECO:0000256" key="1">
    <source>
        <dbReference type="SAM" id="MobiDB-lite"/>
    </source>
</evidence>
<dbReference type="AlphaFoldDB" id="A0A0V0RB98"/>
<evidence type="ECO:0000313" key="2">
    <source>
        <dbReference type="EMBL" id="KRX11730.1"/>
    </source>
</evidence>
<dbReference type="Proteomes" id="UP000054630">
    <property type="component" value="Unassembled WGS sequence"/>
</dbReference>
<name>A0A0V0RB98_9BILA</name>
<dbReference type="EMBL" id="JYDL01001526">
    <property type="protein sequence ID" value="KRX11730.1"/>
    <property type="molecule type" value="Genomic_DNA"/>
</dbReference>
<sequence>MVLPWSVNGVILKHGDPSNQTSDSSESVDSDLDLGHGD</sequence>
<evidence type="ECO:0000313" key="3">
    <source>
        <dbReference type="Proteomes" id="UP000054630"/>
    </source>
</evidence>
<gene>
    <name evidence="2" type="ORF">T07_15248</name>
</gene>